<keyword evidence="3" id="KW-0804">Transcription</keyword>
<accession>A0ABM6Z3Z2</accession>
<dbReference type="Proteomes" id="UP000273001">
    <property type="component" value="Chromosome"/>
</dbReference>
<dbReference type="PROSITE" id="PS50977">
    <property type="entry name" value="HTH_TETR_2"/>
    <property type="match status" value="1"/>
</dbReference>
<dbReference type="InterPro" id="IPR009057">
    <property type="entry name" value="Homeodomain-like_sf"/>
</dbReference>
<organism evidence="6 7">
    <name type="scientific">Actinomyces lilanjuaniae</name>
    <dbReference type="NCBI Taxonomy" id="2321394"/>
    <lineage>
        <taxon>Bacteria</taxon>
        <taxon>Bacillati</taxon>
        <taxon>Actinomycetota</taxon>
        <taxon>Actinomycetes</taxon>
        <taxon>Actinomycetales</taxon>
        <taxon>Actinomycetaceae</taxon>
        <taxon>Actinomyces</taxon>
    </lineage>
</organism>
<reference evidence="6 7" key="1">
    <citation type="submission" date="2018-09" db="EMBL/GenBank/DDBJ databases">
        <authorList>
            <person name="Li J."/>
        </authorList>
    </citation>
    <scope>NUCLEOTIDE SEQUENCE [LARGE SCALE GENOMIC DNA]</scope>
    <source>
        <strain evidence="6 7">2129</strain>
    </source>
</reference>
<dbReference type="PRINTS" id="PR00455">
    <property type="entry name" value="HTHTETR"/>
</dbReference>
<keyword evidence="2 4" id="KW-0238">DNA-binding</keyword>
<keyword evidence="1" id="KW-0805">Transcription regulation</keyword>
<keyword evidence="7" id="KW-1185">Reference proteome</keyword>
<dbReference type="Pfam" id="PF00440">
    <property type="entry name" value="TetR_N"/>
    <property type="match status" value="1"/>
</dbReference>
<evidence type="ECO:0000256" key="4">
    <source>
        <dbReference type="PROSITE-ProRule" id="PRU00335"/>
    </source>
</evidence>
<evidence type="ECO:0000313" key="6">
    <source>
        <dbReference type="EMBL" id="AYD89857.1"/>
    </source>
</evidence>
<protein>
    <submittedName>
        <fullName evidence="6">TetR/AcrR family transcriptional regulator</fullName>
    </submittedName>
</protein>
<evidence type="ECO:0000256" key="1">
    <source>
        <dbReference type="ARBA" id="ARBA00023015"/>
    </source>
</evidence>
<dbReference type="InterPro" id="IPR050109">
    <property type="entry name" value="HTH-type_TetR-like_transc_reg"/>
</dbReference>
<name>A0ABM6Z3Z2_9ACTO</name>
<dbReference type="RefSeq" id="WP_119835133.1">
    <property type="nucleotide sequence ID" value="NZ_CP032514.1"/>
</dbReference>
<evidence type="ECO:0000256" key="2">
    <source>
        <dbReference type="ARBA" id="ARBA00023125"/>
    </source>
</evidence>
<sequence>MKQSRRALIMERALEITHEEGFDALTFEALAERVGVTRGGVVYHFPTKDDLAAGIASMLLEHWQAAARLALGKPLGQASQAERLQALARSILEGEIQRGELSFVMSPVSRAAQLAAAWDTLYSEWVGDVSTLTPIQRVGLLAVDGWWLSRADDSPGVDLQDEETMSLIIRMVAGEGL</sequence>
<gene>
    <name evidence="6" type="ORF">D5R93_07140</name>
</gene>
<dbReference type="SUPFAM" id="SSF46689">
    <property type="entry name" value="Homeodomain-like"/>
    <property type="match status" value="1"/>
</dbReference>
<proteinExistence type="predicted"/>
<dbReference type="InterPro" id="IPR001647">
    <property type="entry name" value="HTH_TetR"/>
</dbReference>
<evidence type="ECO:0000259" key="5">
    <source>
        <dbReference type="PROSITE" id="PS50977"/>
    </source>
</evidence>
<feature type="DNA-binding region" description="H-T-H motif" evidence="4">
    <location>
        <begin position="26"/>
        <end position="45"/>
    </location>
</feature>
<dbReference type="PANTHER" id="PTHR30055">
    <property type="entry name" value="HTH-TYPE TRANSCRIPTIONAL REGULATOR RUTR"/>
    <property type="match status" value="1"/>
</dbReference>
<dbReference type="Gene3D" id="1.10.357.10">
    <property type="entry name" value="Tetracycline Repressor, domain 2"/>
    <property type="match status" value="1"/>
</dbReference>
<dbReference type="EMBL" id="CP032514">
    <property type="protein sequence ID" value="AYD89857.1"/>
    <property type="molecule type" value="Genomic_DNA"/>
</dbReference>
<dbReference type="PANTHER" id="PTHR30055:SF234">
    <property type="entry name" value="HTH-TYPE TRANSCRIPTIONAL REGULATOR BETI"/>
    <property type="match status" value="1"/>
</dbReference>
<feature type="domain" description="HTH tetR-type" evidence="5">
    <location>
        <begin position="3"/>
        <end position="63"/>
    </location>
</feature>
<evidence type="ECO:0000313" key="7">
    <source>
        <dbReference type="Proteomes" id="UP000273001"/>
    </source>
</evidence>
<evidence type="ECO:0000256" key="3">
    <source>
        <dbReference type="ARBA" id="ARBA00023163"/>
    </source>
</evidence>